<comment type="caution">
    <text evidence="2">The sequence shown here is derived from an EMBL/GenBank/DDBJ whole genome shotgun (WGS) entry which is preliminary data.</text>
</comment>
<organism evidence="2 3">
    <name type="scientific">Paramecium sonneborni</name>
    <dbReference type="NCBI Taxonomy" id="65129"/>
    <lineage>
        <taxon>Eukaryota</taxon>
        <taxon>Sar</taxon>
        <taxon>Alveolata</taxon>
        <taxon>Ciliophora</taxon>
        <taxon>Intramacronucleata</taxon>
        <taxon>Oligohymenophorea</taxon>
        <taxon>Peniculida</taxon>
        <taxon>Parameciidae</taxon>
        <taxon>Paramecium</taxon>
    </lineage>
</organism>
<sequence length="136" mass="15841">MYSKIKISPRRLFFGKSISQTPQSHSHTRFKILKLEEDLNSKISNIRNLQSSQFDEDFNICLNLYSSRFIKGYKFLLEFRLKILMEKFKKSEKANVSQTALFLSASSTTRSPTIKKINDAAKSPNSIPKKRNKKKF</sequence>
<name>A0A8S1P5B4_9CILI</name>
<dbReference type="EMBL" id="CAJJDN010000069">
    <property type="protein sequence ID" value="CAD8098202.1"/>
    <property type="molecule type" value="Genomic_DNA"/>
</dbReference>
<gene>
    <name evidence="2" type="ORF">PSON_ATCC_30995.1.T0690280</name>
</gene>
<evidence type="ECO:0000313" key="2">
    <source>
        <dbReference type="EMBL" id="CAD8098202.1"/>
    </source>
</evidence>
<keyword evidence="3" id="KW-1185">Reference proteome</keyword>
<evidence type="ECO:0000313" key="3">
    <source>
        <dbReference type="Proteomes" id="UP000692954"/>
    </source>
</evidence>
<proteinExistence type="predicted"/>
<reference evidence="2" key="1">
    <citation type="submission" date="2021-01" db="EMBL/GenBank/DDBJ databases">
        <authorList>
            <consortium name="Genoscope - CEA"/>
            <person name="William W."/>
        </authorList>
    </citation>
    <scope>NUCLEOTIDE SEQUENCE</scope>
</reference>
<dbReference type="AlphaFoldDB" id="A0A8S1P5B4"/>
<feature type="region of interest" description="Disordered" evidence="1">
    <location>
        <begin position="106"/>
        <end position="136"/>
    </location>
</feature>
<dbReference type="Proteomes" id="UP000692954">
    <property type="component" value="Unassembled WGS sequence"/>
</dbReference>
<evidence type="ECO:0000256" key="1">
    <source>
        <dbReference type="SAM" id="MobiDB-lite"/>
    </source>
</evidence>
<accession>A0A8S1P5B4</accession>
<protein>
    <submittedName>
        <fullName evidence="2">Uncharacterized protein</fullName>
    </submittedName>
</protein>